<evidence type="ECO:0000256" key="1">
    <source>
        <dbReference type="ARBA" id="ARBA00011073"/>
    </source>
</evidence>
<dbReference type="Gene3D" id="3.40.50.200">
    <property type="entry name" value="Peptidase S8/S53 domain"/>
    <property type="match status" value="1"/>
</dbReference>
<dbReference type="SUPFAM" id="SSF52743">
    <property type="entry name" value="Subtilisin-like"/>
    <property type="match status" value="1"/>
</dbReference>
<gene>
    <name evidence="7" type="ORF">G4L39_02475</name>
</gene>
<feature type="active site" description="Charge relay system" evidence="5">
    <location>
        <position position="366"/>
    </location>
</feature>
<evidence type="ECO:0000256" key="5">
    <source>
        <dbReference type="PROSITE-ProRule" id="PRU01240"/>
    </source>
</evidence>
<dbReference type="PANTHER" id="PTHR43399">
    <property type="entry name" value="SUBTILISIN-RELATED"/>
    <property type="match status" value="1"/>
</dbReference>
<organism evidence="7 8">
    <name type="scientific">Limisphaera ngatamarikiensis</name>
    <dbReference type="NCBI Taxonomy" id="1324935"/>
    <lineage>
        <taxon>Bacteria</taxon>
        <taxon>Pseudomonadati</taxon>
        <taxon>Verrucomicrobiota</taxon>
        <taxon>Verrucomicrobiia</taxon>
        <taxon>Limisphaerales</taxon>
        <taxon>Limisphaeraceae</taxon>
        <taxon>Limisphaera</taxon>
    </lineage>
</organism>
<feature type="active site" description="Charge relay system" evidence="5">
    <location>
        <position position="164"/>
    </location>
</feature>
<dbReference type="InterPro" id="IPR023827">
    <property type="entry name" value="Peptidase_S8_Asp-AS"/>
</dbReference>
<protein>
    <submittedName>
        <fullName evidence="7">S8 family serine peptidase</fullName>
    </submittedName>
</protein>
<dbReference type="PANTHER" id="PTHR43399:SF4">
    <property type="entry name" value="CELL WALL-ASSOCIATED PROTEASE"/>
    <property type="match status" value="1"/>
</dbReference>
<dbReference type="InterPro" id="IPR034204">
    <property type="entry name" value="PfSUB1-like_cat_dom"/>
</dbReference>
<dbReference type="EMBL" id="JAAKYA010000014">
    <property type="protein sequence ID" value="NGO38262.1"/>
    <property type="molecule type" value="Genomic_DNA"/>
</dbReference>
<dbReference type="InterPro" id="IPR036852">
    <property type="entry name" value="Peptidase_S8/S53_dom_sf"/>
</dbReference>
<dbReference type="AlphaFoldDB" id="A0A6M1RU23"/>
<keyword evidence="8" id="KW-1185">Reference proteome</keyword>
<dbReference type="InterPro" id="IPR051048">
    <property type="entry name" value="Peptidase_S8/S53_subtilisin"/>
</dbReference>
<dbReference type="GO" id="GO:0004252">
    <property type="term" value="F:serine-type endopeptidase activity"/>
    <property type="evidence" value="ECO:0007669"/>
    <property type="project" value="UniProtKB-UniRule"/>
</dbReference>
<dbReference type="InterPro" id="IPR015500">
    <property type="entry name" value="Peptidase_S8_subtilisin-rel"/>
</dbReference>
<keyword evidence="3 5" id="KW-0378">Hydrolase</keyword>
<evidence type="ECO:0000256" key="4">
    <source>
        <dbReference type="ARBA" id="ARBA00022825"/>
    </source>
</evidence>
<dbReference type="PRINTS" id="PR00723">
    <property type="entry name" value="SUBTILISIN"/>
</dbReference>
<reference evidence="7 8" key="1">
    <citation type="submission" date="2020-02" db="EMBL/GenBank/DDBJ databases">
        <title>Draft genome sequence of Limisphaera ngatamarikiensis NGM72.4T, a thermophilic Verrucomicrobia grouped in subdivision 3.</title>
        <authorList>
            <person name="Carere C.R."/>
            <person name="Steen J."/>
            <person name="Hugenholtz P."/>
            <person name="Stott M.B."/>
        </authorList>
    </citation>
    <scope>NUCLEOTIDE SEQUENCE [LARGE SCALE GENOMIC DNA]</scope>
    <source>
        <strain evidence="7 8">NGM72.4</strain>
    </source>
</reference>
<accession>A0A6M1RU23</accession>
<proteinExistence type="inferred from homology"/>
<evidence type="ECO:0000256" key="3">
    <source>
        <dbReference type="ARBA" id="ARBA00022801"/>
    </source>
</evidence>
<dbReference type="Proteomes" id="UP000477311">
    <property type="component" value="Unassembled WGS sequence"/>
</dbReference>
<keyword evidence="4 5" id="KW-0720">Serine protease</keyword>
<dbReference type="InterPro" id="IPR000209">
    <property type="entry name" value="Peptidase_S8/S53_dom"/>
</dbReference>
<comment type="similarity">
    <text evidence="1 5">Belongs to the peptidase S8 family.</text>
</comment>
<comment type="caution">
    <text evidence="7">The sequence shown here is derived from an EMBL/GenBank/DDBJ whole genome shotgun (WGS) entry which is preliminary data.</text>
</comment>
<dbReference type="PROSITE" id="PS51892">
    <property type="entry name" value="SUBTILASE"/>
    <property type="match status" value="1"/>
</dbReference>
<evidence type="ECO:0000313" key="7">
    <source>
        <dbReference type="EMBL" id="NGO38262.1"/>
    </source>
</evidence>
<dbReference type="PROSITE" id="PS00136">
    <property type="entry name" value="SUBTILASE_ASP"/>
    <property type="match status" value="1"/>
</dbReference>
<feature type="active site" description="Charge relay system" evidence="5">
    <location>
        <position position="204"/>
    </location>
</feature>
<evidence type="ECO:0000256" key="2">
    <source>
        <dbReference type="ARBA" id="ARBA00022670"/>
    </source>
</evidence>
<evidence type="ECO:0000259" key="6">
    <source>
        <dbReference type="Pfam" id="PF00082"/>
    </source>
</evidence>
<dbReference type="RefSeq" id="WP_165105645.1">
    <property type="nucleotide sequence ID" value="NZ_JAAKYA010000014.1"/>
</dbReference>
<dbReference type="PROSITE" id="PS00137">
    <property type="entry name" value="SUBTILASE_HIS"/>
    <property type="match status" value="1"/>
</dbReference>
<dbReference type="InterPro" id="IPR022398">
    <property type="entry name" value="Peptidase_S8_His-AS"/>
</dbReference>
<dbReference type="GO" id="GO:0006508">
    <property type="term" value="P:proteolysis"/>
    <property type="evidence" value="ECO:0007669"/>
    <property type="project" value="UniProtKB-KW"/>
</dbReference>
<dbReference type="Pfam" id="PF00082">
    <property type="entry name" value="Peptidase_S8"/>
    <property type="match status" value="1"/>
</dbReference>
<dbReference type="CDD" id="cd07473">
    <property type="entry name" value="Peptidases_S8_Subtilisin_like"/>
    <property type="match status" value="1"/>
</dbReference>
<evidence type="ECO:0000313" key="8">
    <source>
        <dbReference type="Proteomes" id="UP000477311"/>
    </source>
</evidence>
<name>A0A6M1RU23_9BACT</name>
<keyword evidence="2 5" id="KW-0645">Protease</keyword>
<sequence>MGLVRMTWSRQVAALVLLGWAAGLAGAVMEVQSVVTLERNPRLFVWAEPGRETELQALHAGLGVRVVHTMVPCGGFQIVELGRGTDPETVLERYRMSGMVHRVEPDGVIRAAQALPDDPFFQNGAQWHLNNYGQNGGVPDADVDAPEAWDVIREATNVVVAVLDSGIRWSHEDLKDNLWRDPRTGSNGLNLITGTNNPWDDNGHGTHVAGLIGAVGNNGRGVAGVAWRVQLMGVKVLDSQGNGYFSDAVLGVEYAITNGARVLNISWTSSTYSSAFSNVLWWAGQQGAVVVTAAGNTSANLDTFPLWPASLGLPHQLTVGASTRTDDRYTQSAYGPASVHLFAPGATLYSTSSSGDTAYTTMSGTSMATAVVSGAVALTMARFPGAGPTEIVNRILAAVDVKPAFQGRCRTGGRLNLRRVVDLPQLAMIRSPEPVMELHGHPGHAYEVWGSSDLVNWQRVTNMVLTGATWSWPGPEGLLLPSRFYRAVPAP</sequence>
<feature type="domain" description="Peptidase S8/S53" evidence="6">
    <location>
        <begin position="156"/>
        <end position="397"/>
    </location>
</feature>